<dbReference type="PANTHER" id="PTHR43333:SF1">
    <property type="entry name" value="D-ISOMER SPECIFIC 2-HYDROXYACID DEHYDROGENASE NAD-BINDING DOMAIN-CONTAINING PROTEIN"/>
    <property type="match status" value="1"/>
</dbReference>
<protein>
    <submittedName>
        <fullName evidence="4">Glyoxylate/hydroxypyruvate reductase A</fullName>
    </submittedName>
</protein>
<reference evidence="4" key="1">
    <citation type="submission" date="2020-09" db="EMBL/GenBank/DDBJ databases">
        <title>A novel bacterium of genus Mangrovicoccus, isolated from South China Sea.</title>
        <authorList>
            <person name="Huang H."/>
            <person name="Mo K."/>
            <person name="Hu Y."/>
        </authorList>
    </citation>
    <scope>NUCLEOTIDE SEQUENCE</scope>
    <source>
        <strain evidence="4">HB182678</strain>
    </source>
</reference>
<keyword evidence="2" id="KW-0520">NAD</keyword>
<sequence length="301" mass="32261">MIGVVDNLGFDILAHHGAAFRECAPELELLRPGEVTDPAAVEFVLTFRPPDDCFARYPNLRAAVSPAAGMDGILACPSLPPGLPVLRVEDPDQARQMAGFAVFHVLWHHRRIDLHLEDQRAERWNRPAHGRSPQSRRIGIMGHGNMGRAIAQALAGLGYPVRVLARRPAEAAPGVEIMLDRDAFLSGTDILINVLPLTAETRGVIDAALLARLPEGAALIQIGRGEQLVEADLLAALDGGRLAGASLDVFAVEPLPAGHPFWRHPRVLVTPHTASAPESRNVALCVSRGLAALRDGMEATA</sequence>
<dbReference type="RefSeq" id="WP_193184457.1">
    <property type="nucleotide sequence ID" value="NZ_JACVXA010000052.1"/>
</dbReference>
<evidence type="ECO:0000313" key="5">
    <source>
        <dbReference type="Proteomes" id="UP000609121"/>
    </source>
</evidence>
<gene>
    <name evidence="4" type="ORF">ICN82_15560</name>
</gene>
<evidence type="ECO:0000256" key="1">
    <source>
        <dbReference type="ARBA" id="ARBA00023002"/>
    </source>
</evidence>
<comment type="caution">
    <text evidence="4">The sequence shown here is derived from an EMBL/GenBank/DDBJ whole genome shotgun (WGS) entry which is preliminary data.</text>
</comment>
<dbReference type="GO" id="GO:0051287">
    <property type="term" value="F:NAD binding"/>
    <property type="evidence" value="ECO:0007669"/>
    <property type="project" value="InterPro"/>
</dbReference>
<dbReference type="Gene3D" id="3.40.50.720">
    <property type="entry name" value="NAD(P)-binding Rossmann-like Domain"/>
    <property type="match status" value="2"/>
</dbReference>
<dbReference type="CDD" id="cd12164">
    <property type="entry name" value="GDH_like_2"/>
    <property type="match status" value="1"/>
</dbReference>
<proteinExistence type="predicted"/>
<dbReference type="GO" id="GO:0016491">
    <property type="term" value="F:oxidoreductase activity"/>
    <property type="evidence" value="ECO:0007669"/>
    <property type="project" value="UniProtKB-KW"/>
</dbReference>
<dbReference type="PANTHER" id="PTHR43333">
    <property type="entry name" value="2-HACID_DH_C DOMAIN-CONTAINING PROTEIN"/>
    <property type="match status" value="1"/>
</dbReference>
<feature type="domain" description="D-isomer specific 2-hydroxyacid dehydrogenase NAD-binding" evidence="3">
    <location>
        <begin position="104"/>
        <end position="274"/>
    </location>
</feature>
<dbReference type="InterPro" id="IPR036291">
    <property type="entry name" value="NAD(P)-bd_dom_sf"/>
</dbReference>
<evidence type="ECO:0000256" key="2">
    <source>
        <dbReference type="ARBA" id="ARBA00023027"/>
    </source>
</evidence>
<dbReference type="InterPro" id="IPR006140">
    <property type="entry name" value="D-isomer_DH_NAD-bd"/>
</dbReference>
<name>A0A8J6YXH9_9RHOB</name>
<keyword evidence="5" id="KW-1185">Reference proteome</keyword>
<accession>A0A8J6YXH9</accession>
<evidence type="ECO:0000313" key="4">
    <source>
        <dbReference type="EMBL" id="MBE3639617.1"/>
    </source>
</evidence>
<evidence type="ECO:0000259" key="3">
    <source>
        <dbReference type="Pfam" id="PF02826"/>
    </source>
</evidence>
<organism evidence="4 5">
    <name type="scientific">Mangrovicoccus algicola</name>
    <dbReference type="NCBI Taxonomy" id="2771008"/>
    <lineage>
        <taxon>Bacteria</taxon>
        <taxon>Pseudomonadati</taxon>
        <taxon>Pseudomonadota</taxon>
        <taxon>Alphaproteobacteria</taxon>
        <taxon>Rhodobacterales</taxon>
        <taxon>Paracoccaceae</taxon>
        <taxon>Mangrovicoccus</taxon>
    </lineage>
</organism>
<keyword evidence="1" id="KW-0560">Oxidoreductase</keyword>
<dbReference type="Proteomes" id="UP000609121">
    <property type="component" value="Unassembled WGS sequence"/>
</dbReference>
<dbReference type="AlphaFoldDB" id="A0A8J6YXH9"/>
<dbReference type="SUPFAM" id="SSF51735">
    <property type="entry name" value="NAD(P)-binding Rossmann-fold domains"/>
    <property type="match status" value="1"/>
</dbReference>
<dbReference type="EMBL" id="JACVXA010000052">
    <property type="protein sequence ID" value="MBE3639617.1"/>
    <property type="molecule type" value="Genomic_DNA"/>
</dbReference>
<dbReference type="Pfam" id="PF02826">
    <property type="entry name" value="2-Hacid_dh_C"/>
    <property type="match status" value="1"/>
</dbReference>